<feature type="transmembrane region" description="Helical" evidence="1">
    <location>
        <begin position="169"/>
        <end position="187"/>
    </location>
</feature>
<feature type="transmembrane region" description="Helical" evidence="1">
    <location>
        <begin position="73"/>
        <end position="91"/>
    </location>
</feature>
<protein>
    <recommendedName>
        <fullName evidence="4">Integral membrane protein</fullName>
    </recommendedName>
</protein>
<proteinExistence type="predicted"/>
<accession>A0ABS6UZV4</accession>
<gene>
    <name evidence="2" type="ORF">I4I81_26540</name>
</gene>
<name>A0ABS6UZV4_9PSEU</name>
<keyword evidence="1" id="KW-0472">Membrane</keyword>
<reference evidence="2 3" key="1">
    <citation type="submission" date="2020-11" db="EMBL/GenBank/DDBJ databases">
        <title>Pseudonocardia abyssalis sp. nov. and Pseudonocardia oceani sp. nov., description and phylogenomic analysis of two novel actinomycetes isolated from the deep Southern Ocean.</title>
        <authorList>
            <person name="Parra J."/>
        </authorList>
    </citation>
    <scope>NUCLEOTIDE SEQUENCE [LARGE SCALE GENOMIC DNA]</scope>
    <source>
        <strain evidence="2 3">KRD-168</strain>
    </source>
</reference>
<keyword evidence="3" id="KW-1185">Reference proteome</keyword>
<feature type="transmembrane region" description="Helical" evidence="1">
    <location>
        <begin position="42"/>
        <end position="61"/>
    </location>
</feature>
<feature type="transmembrane region" description="Helical" evidence="1">
    <location>
        <begin position="129"/>
        <end position="149"/>
    </location>
</feature>
<sequence length="195" mass="20730">MVEFLSQNPLVILIGACEVFFWVFLLGGLAVRYVLRRRRLSAVLLVGVPVLDVVLVSASLLDVAGGSAPGATHGLAAVYLGFTVAFGHSVVRWVDGRFAYRFAGAPAPAGPPRYGTAKVVHEWRGWGRLLLGWGIALAVLAATALVAGTGIPDPTTWPADPMWGWGSRLLPVVLIWFAVGPGWTTLAPPREPARA</sequence>
<keyword evidence="1" id="KW-1133">Transmembrane helix</keyword>
<feature type="transmembrane region" description="Helical" evidence="1">
    <location>
        <begin position="12"/>
        <end position="35"/>
    </location>
</feature>
<evidence type="ECO:0008006" key="4">
    <source>
        <dbReference type="Google" id="ProtNLM"/>
    </source>
</evidence>
<evidence type="ECO:0000313" key="3">
    <source>
        <dbReference type="Proteomes" id="UP000694287"/>
    </source>
</evidence>
<organism evidence="2 3">
    <name type="scientific">Pseudonocardia abyssalis</name>
    <dbReference type="NCBI Taxonomy" id="2792008"/>
    <lineage>
        <taxon>Bacteria</taxon>
        <taxon>Bacillati</taxon>
        <taxon>Actinomycetota</taxon>
        <taxon>Actinomycetes</taxon>
        <taxon>Pseudonocardiales</taxon>
        <taxon>Pseudonocardiaceae</taxon>
        <taxon>Pseudonocardia</taxon>
    </lineage>
</organism>
<dbReference type="Proteomes" id="UP000694287">
    <property type="component" value="Unassembled WGS sequence"/>
</dbReference>
<evidence type="ECO:0000256" key="1">
    <source>
        <dbReference type="SAM" id="Phobius"/>
    </source>
</evidence>
<comment type="caution">
    <text evidence="2">The sequence shown here is derived from an EMBL/GenBank/DDBJ whole genome shotgun (WGS) entry which is preliminary data.</text>
</comment>
<keyword evidence="1" id="KW-0812">Transmembrane</keyword>
<evidence type="ECO:0000313" key="2">
    <source>
        <dbReference type="EMBL" id="MBW0137795.1"/>
    </source>
</evidence>
<dbReference type="EMBL" id="JADQDK010000001">
    <property type="protein sequence ID" value="MBW0137795.1"/>
    <property type="molecule type" value="Genomic_DNA"/>
</dbReference>
<dbReference type="RefSeq" id="WP_218602284.1">
    <property type="nucleotide sequence ID" value="NZ_JADQDJ010000056.1"/>
</dbReference>